<dbReference type="SUPFAM" id="SSF55166">
    <property type="entry name" value="Hedgehog/DD-peptidase"/>
    <property type="match status" value="1"/>
</dbReference>
<dbReference type="InterPro" id="IPR009045">
    <property type="entry name" value="Zn_M74/Hedgehog-like"/>
</dbReference>
<feature type="domain" description="Peptidase M15A C-terminal" evidence="1">
    <location>
        <begin position="134"/>
        <end position="190"/>
    </location>
</feature>
<dbReference type="EMBL" id="JAAEJV010000038">
    <property type="protein sequence ID" value="MBF5059740.1"/>
    <property type="molecule type" value="Genomic_DNA"/>
</dbReference>
<dbReference type="InterPro" id="IPR013230">
    <property type="entry name" value="Peptidase_M15A_C"/>
</dbReference>
<dbReference type="Gene3D" id="3.30.1380.10">
    <property type="match status" value="1"/>
</dbReference>
<keyword evidence="3" id="KW-1185">Reference proteome</keyword>
<organism evidence="2 3">
    <name type="scientific">Candidatus Neptunichlamydia vexilliferae</name>
    <dbReference type="NCBI Taxonomy" id="1651774"/>
    <lineage>
        <taxon>Bacteria</taxon>
        <taxon>Pseudomonadati</taxon>
        <taxon>Chlamydiota</taxon>
        <taxon>Chlamydiia</taxon>
        <taxon>Parachlamydiales</taxon>
        <taxon>Simkaniaceae</taxon>
        <taxon>Candidatus Neptunichlamydia</taxon>
    </lineage>
</organism>
<reference evidence="2 3" key="1">
    <citation type="submission" date="2020-01" db="EMBL/GenBank/DDBJ databases">
        <title>Draft genome sequence of Cand. Neptunochlamydia vexilliferae K9.</title>
        <authorList>
            <person name="Schulz F."/>
            <person name="Koestlbacher S."/>
            <person name="Wascher F."/>
            <person name="Pizzetti I."/>
            <person name="Horn M."/>
        </authorList>
    </citation>
    <scope>NUCLEOTIDE SEQUENCE [LARGE SCALE GENOMIC DNA]</scope>
    <source>
        <strain evidence="2 3">K9</strain>
    </source>
</reference>
<evidence type="ECO:0000313" key="3">
    <source>
        <dbReference type="Proteomes" id="UP001194714"/>
    </source>
</evidence>
<evidence type="ECO:0000313" key="2">
    <source>
        <dbReference type="EMBL" id="MBF5059740.1"/>
    </source>
</evidence>
<accession>A0ABS0B2F4</accession>
<comment type="caution">
    <text evidence="2">The sequence shown here is derived from an EMBL/GenBank/DDBJ whole genome shotgun (WGS) entry which is preliminary data.</text>
</comment>
<gene>
    <name evidence="2" type="ORF">NEPTK9_001256</name>
</gene>
<name>A0ABS0B2F4_9BACT</name>
<sequence length="278" mass="32306">MFFAISSILKSMKIIRLFLLLILSGLMGCSGLEQSEEKRVREQNLTIAPIQRQSDETFFALSPLTPKKKEPYPWEKRWVGSQLRITKEFFRCRGEIENAPIQIFRGSQMVYHRDCGGIERHSLPLRDGKEFIYPILIDLLNHIQAKLDRRVVITCGHRCPVHNLYADPSKGARISKHLIGAEVDFYVEGLEDRPQEVIDLLLSYYPEPLRRSSHLAPTSTLSWYNKEVGISLYLASEGRDLDNRHPYPYISIQVRHDPETGRPVQYNWHRAHNGFTKY</sequence>
<dbReference type="Proteomes" id="UP001194714">
    <property type="component" value="Unassembled WGS sequence"/>
</dbReference>
<protein>
    <recommendedName>
        <fullName evidence="1">Peptidase M15A C-terminal domain-containing protein</fullName>
    </recommendedName>
</protein>
<evidence type="ECO:0000259" key="1">
    <source>
        <dbReference type="Pfam" id="PF08291"/>
    </source>
</evidence>
<dbReference type="Pfam" id="PF08291">
    <property type="entry name" value="Peptidase_M15_3"/>
    <property type="match status" value="1"/>
</dbReference>
<proteinExistence type="predicted"/>